<keyword evidence="4" id="KW-0443">Lipid metabolism</keyword>
<dbReference type="GO" id="GO:0003841">
    <property type="term" value="F:1-acylglycerol-3-phosphate O-acyltransferase activity"/>
    <property type="evidence" value="ECO:0007669"/>
    <property type="project" value="TreeGrafter"/>
</dbReference>
<dbReference type="CDD" id="cd07989">
    <property type="entry name" value="LPLAT_AGPAT-like"/>
    <property type="match status" value="1"/>
</dbReference>
<evidence type="ECO:0000256" key="3">
    <source>
        <dbReference type="ARBA" id="ARBA00022679"/>
    </source>
</evidence>
<keyword evidence="3 7" id="KW-0808">Transferase</keyword>
<dbReference type="EMBL" id="CP041730">
    <property type="protein sequence ID" value="QDQ26356.1"/>
    <property type="molecule type" value="Genomic_DNA"/>
</dbReference>
<keyword evidence="5 7" id="KW-0012">Acyltransferase</keyword>
<dbReference type="Pfam" id="PF01553">
    <property type="entry name" value="Acyltransferase"/>
    <property type="match status" value="1"/>
</dbReference>
<sequence length="272" mass="30157">MKTSRLIQAWRFARLTLHLLTGLLEATVFFPRRNAMGRARAIVRWSSRLCRILGVEVRVHGSPPGLMPHNTILVANHISWLDIFVMNSSTPSRFVAKAEVRDWPVAGWIAHRTGTLFVTRERRHDTVRVNRLISAALTGGDCIAVFPEGSTTEGDDVANFNASLLQPAIEAAAQVIPVALCYYDRDGHRSKAAAYVGEMSLLESLLLLVAEPGLTAELSYCPSLAAGEWNRRELATQAHLHIREVVRRRELIANHPSLLDERAPEISGHPPA</sequence>
<dbReference type="PANTHER" id="PTHR10434:SF64">
    <property type="entry name" value="1-ACYL-SN-GLYCEROL-3-PHOSPHATE ACYLTRANSFERASE-RELATED"/>
    <property type="match status" value="1"/>
</dbReference>
<reference evidence="8" key="1">
    <citation type="submission" date="2019-07" db="EMBL/GenBank/DDBJ databases">
        <title>Chitinimonas sp. nov., isolated from Ny-Alesund, arctica soil.</title>
        <authorList>
            <person name="Xu Q."/>
            <person name="Peng F."/>
        </authorList>
    </citation>
    <scope>NUCLEOTIDE SEQUENCE [LARGE SCALE GENOMIC DNA]</scope>
    <source>
        <strain evidence="8">R3-44</strain>
    </source>
</reference>
<evidence type="ECO:0000256" key="4">
    <source>
        <dbReference type="ARBA" id="ARBA00023098"/>
    </source>
</evidence>
<accession>A0A516SDX5</accession>
<evidence type="ECO:0000259" key="6">
    <source>
        <dbReference type="SMART" id="SM00563"/>
    </source>
</evidence>
<comment type="pathway">
    <text evidence="1">Lipid metabolism.</text>
</comment>
<evidence type="ECO:0000313" key="8">
    <source>
        <dbReference type="Proteomes" id="UP000317550"/>
    </source>
</evidence>
<organism evidence="7 8">
    <name type="scientific">Chitinimonas arctica</name>
    <dbReference type="NCBI Taxonomy" id="2594795"/>
    <lineage>
        <taxon>Bacteria</taxon>
        <taxon>Pseudomonadati</taxon>
        <taxon>Pseudomonadota</taxon>
        <taxon>Betaproteobacteria</taxon>
        <taxon>Neisseriales</taxon>
        <taxon>Chitinibacteraceae</taxon>
        <taxon>Chitinimonas</taxon>
    </lineage>
</organism>
<dbReference type="OrthoDB" id="9806008at2"/>
<dbReference type="SUPFAM" id="SSF69593">
    <property type="entry name" value="Glycerol-3-phosphate (1)-acyltransferase"/>
    <property type="match status" value="1"/>
</dbReference>
<protein>
    <submittedName>
        <fullName evidence="7">1-acyl-sn-glycerol-3-phosphate acyltransferase</fullName>
    </submittedName>
</protein>
<evidence type="ECO:0000256" key="1">
    <source>
        <dbReference type="ARBA" id="ARBA00005189"/>
    </source>
</evidence>
<name>A0A516SDX5_9NEIS</name>
<evidence type="ECO:0000313" key="7">
    <source>
        <dbReference type="EMBL" id="QDQ26356.1"/>
    </source>
</evidence>
<dbReference type="GO" id="GO:0006654">
    <property type="term" value="P:phosphatidic acid biosynthetic process"/>
    <property type="evidence" value="ECO:0007669"/>
    <property type="project" value="TreeGrafter"/>
</dbReference>
<evidence type="ECO:0000256" key="2">
    <source>
        <dbReference type="ARBA" id="ARBA00022516"/>
    </source>
</evidence>
<keyword evidence="2" id="KW-0444">Lipid biosynthesis</keyword>
<dbReference type="RefSeq" id="WP_144277755.1">
    <property type="nucleotide sequence ID" value="NZ_CP041730.1"/>
</dbReference>
<gene>
    <name evidence="7" type="ORF">FNU76_08255</name>
</gene>
<dbReference type="PANTHER" id="PTHR10434">
    <property type="entry name" value="1-ACYL-SN-GLYCEROL-3-PHOSPHATE ACYLTRANSFERASE"/>
    <property type="match status" value="1"/>
</dbReference>
<feature type="domain" description="Phospholipid/glycerol acyltransferase" evidence="6">
    <location>
        <begin position="71"/>
        <end position="183"/>
    </location>
</feature>
<dbReference type="Proteomes" id="UP000317550">
    <property type="component" value="Chromosome"/>
</dbReference>
<dbReference type="AlphaFoldDB" id="A0A516SDX5"/>
<dbReference type="SMART" id="SM00563">
    <property type="entry name" value="PlsC"/>
    <property type="match status" value="1"/>
</dbReference>
<dbReference type="KEGG" id="cari:FNU76_08255"/>
<dbReference type="InterPro" id="IPR002123">
    <property type="entry name" value="Plipid/glycerol_acylTrfase"/>
</dbReference>
<keyword evidence="8" id="KW-1185">Reference proteome</keyword>
<evidence type="ECO:0000256" key="5">
    <source>
        <dbReference type="ARBA" id="ARBA00023315"/>
    </source>
</evidence>
<proteinExistence type="predicted"/>